<evidence type="ECO:0000313" key="8">
    <source>
        <dbReference type="RefSeq" id="XP_011506314.1"/>
    </source>
</evidence>
<dbReference type="GO" id="GO:0005634">
    <property type="term" value="C:nucleus"/>
    <property type="evidence" value="ECO:0007669"/>
    <property type="project" value="UniProtKB-SubCell"/>
</dbReference>
<reference evidence="8" key="1">
    <citation type="submission" date="2025-08" db="UniProtKB">
        <authorList>
            <consortium name="RefSeq"/>
        </authorList>
    </citation>
    <scope>IDENTIFICATION</scope>
</reference>
<dbReference type="Pfam" id="PF00538">
    <property type="entry name" value="Linker_histone"/>
    <property type="match status" value="1"/>
</dbReference>
<dbReference type="GO" id="GO:0030527">
    <property type="term" value="F:structural constituent of chromatin"/>
    <property type="evidence" value="ECO:0007669"/>
    <property type="project" value="InterPro"/>
</dbReference>
<dbReference type="Gene3D" id="1.10.10.10">
    <property type="entry name" value="Winged helix-like DNA-binding domain superfamily/Winged helix DNA-binding domain"/>
    <property type="match status" value="1"/>
</dbReference>
<evidence type="ECO:0000256" key="1">
    <source>
        <dbReference type="ARBA" id="ARBA00002809"/>
    </source>
</evidence>
<keyword evidence="2 4" id="KW-0238">DNA-binding</keyword>
<dbReference type="PRINTS" id="PR00624">
    <property type="entry name" value="HISTONEH5"/>
</dbReference>
<sequence length="226" mass="24979">MASSPDTNSDIKDESLSDEYEIEVKEVVKSDKQLILSKEAPLKSSAAKVKRAALKRKAKSTRASSIKATLSGSLNLKNKSKILAAAKKERKMPEASKNRLTTKEMIINAIIKLNEKKGSSTVAIRKYLINNYDANQQRLLRITKLLRTAGDEGWLIQTSGAGASAGSYFKLPIEAKKEIIKINKKLVSTKEFTKPKMSAKKVSSKVNKASEATKKKTIVISKRKRD</sequence>
<keyword evidence="7" id="KW-1185">Reference proteome</keyword>
<dbReference type="SMART" id="SM00526">
    <property type="entry name" value="H15"/>
    <property type="match status" value="1"/>
</dbReference>
<evidence type="ECO:0000256" key="5">
    <source>
        <dbReference type="SAM" id="MobiDB-lite"/>
    </source>
</evidence>
<name>A0AAJ6YXR8_9HYME</name>
<gene>
    <name evidence="8" type="primary">LOC105368874</name>
</gene>
<feature type="region of interest" description="Disordered" evidence="5">
    <location>
        <begin position="197"/>
        <end position="226"/>
    </location>
</feature>
<feature type="domain" description="H15" evidence="6">
    <location>
        <begin position="98"/>
        <end position="172"/>
    </location>
</feature>
<dbReference type="GeneID" id="105368874"/>
<comment type="function">
    <text evidence="1">Histones H1 are necessary for the condensation of nucleosome chains into higher-order structures.</text>
</comment>
<dbReference type="SUPFAM" id="SSF46785">
    <property type="entry name" value="Winged helix' DNA-binding domain"/>
    <property type="match status" value="1"/>
</dbReference>
<dbReference type="InterPro" id="IPR005819">
    <property type="entry name" value="H1/H5"/>
</dbReference>
<keyword evidence="3 4" id="KW-0539">Nucleus</keyword>
<comment type="similarity">
    <text evidence="4">Belongs to the histone H1/H5 family.</text>
</comment>
<dbReference type="AlphaFoldDB" id="A0AAJ6YXR8"/>
<evidence type="ECO:0000259" key="6">
    <source>
        <dbReference type="PROSITE" id="PS51504"/>
    </source>
</evidence>
<dbReference type="InterPro" id="IPR005818">
    <property type="entry name" value="Histone_H1/H5_H15"/>
</dbReference>
<protein>
    <submittedName>
        <fullName evidence="8">Histone H1-like</fullName>
    </submittedName>
</protein>
<dbReference type="InterPro" id="IPR036388">
    <property type="entry name" value="WH-like_DNA-bd_sf"/>
</dbReference>
<keyword evidence="4" id="KW-0158">Chromosome</keyword>
<comment type="subcellular location">
    <subcellularLocation>
        <location evidence="4">Nucleus</location>
    </subcellularLocation>
</comment>
<dbReference type="RefSeq" id="XP_011506314.1">
    <property type="nucleotide sequence ID" value="XM_011508012.1"/>
</dbReference>
<evidence type="ECO:0000256" key="3">
    <source>
        <dbReference type="ARBA" id="ARBA00023242"/>
    </source>
</evidence>
<dbReference type="GO" id="GO:0003677">
    <property type="term" value="F:DNA binding"/>
    <property type="evidence" value="ECO:0007669"/>
    <property type="project" value="UniProtKB-KW"/>
</dbReference>
<evidence type="ECO:0000313" key="7">
    <source>
        <dbReference type="Proteomes" id="UP000695007"/>
    </source>
</evidence>
<dbReference type="InterPro" id="IPR036390">
    <property type="entry name" value="WH_DNA-bd_sf"/>
</dbReference>
<evidence type="ECO:0000256" key="4">
    <source>
        <dbReference type="RuleBase" id="RU003894"/>
    </source>
</evidence>
<organism evidence="7 8">
    <name type="scientific">Ceratosolen solmsi marchali</name>
    <dbReference type="NCBI Taxonomy" id="326594"/>
    <lineage>
        <taxon>Eukaryota</taxon>
        <taxon>Metazoa</taxon>
        <taxon>Ecdysozoa</taxon>
        <taxon>Arthropoda</taxon>
        <taxon>Hexapoda</taxon>
        <taxon>Insecta</taxon>
        <taxon>Pterygota</taxon>
        <taxon>Neoptera</taxon>
        <taxon>Endopterygota</taxon>
        <taxon>Hymenoptera</taxon>
        <taxon>Apocrita</taxon>
        <taxon>Proctotrupomorpha</taxon>
        <taxon>Chalcidoidea</taxon>
        <taxon>Agaonidae</taxon>
        <taxon>Agaoninae</taxon>
        <taxon>Ceratosolen</taxon>
    </lineage>
</organism>
<dbReference type="KEGG" id="csol:105368874"/>
<feature type="compositionally biased region" description="Basic residues" evidence="5">
    <location>
        <begin position="215"/>
        <end position="226"/>
    </location>
</feature>
<proteinExistence type="inferred from homology"/>
<dbReference type="PROSITE" id="PS51504">
    <property type="entry name" value="H15"/>
    <property type="match status" value="1"/>
</dbReference>
<dbReference type="Proteomes" id="UP000695007">
    <property type="component" value="Unplaced"/>
</dbReference>
<evidence type="ECO:0000256" key="2">
    <source>
        <dbReference type="ARBA" id="ARBA00023125"/>
    </source>
</evidence>
<accession>A0AAJ6YXR8</accession>
<dbReference type="GO" id="GO:0006334">
    <property type="term" value="P:nucleosome assembly"/>
    <property type="evidence" value="ECO:0007669"/>
    <property type="project" value="InterPro"/>
</dbReference>
<dbReference type="GO" id="GO:0000786">
    <property type="term" value="C:nucleosome"/>
    <property type="evidence" value="ECO:0007669"/>
    <property type="project" value="InterPro"/>
</dbReference>